<comment type="caution">
    <text evidence="2">The sequence shown here is derived from an EMBL/GenBank/DDBJ whole genome shotgun (WGS) entry which is preliminary data.</text>
</comment>
<reference evidence="2 3" key="1">
    <citation type="submission" date="2019-11" db="EMBL/GenBank/DDBJ databases">
        <title>Whole genome sequence of Oryza granulata.</title>
        <authorList>
            <person name="Li W."/>
        </authorList>
    </citation>
    <scope>NUCLEOTIDE SEQUENCE [LARGE SCALE GENOMIC DNA]</scope>
    <source>
        <strain evidence="3">cv. Menghai</strain>
        <tissue evidence="2">Leaf</tissue>
    </source>
</reference>
<dbReference type="Proteomes" id="UP000479710">
    <property type="component" value="Unassembled WGS sequence"/>
</dbReference>
<dbReference type="EMBL" id="SPHZ02000003">
    <property type="protein sequence ID" value="KAF0923037.1"/>
    <property type="molecule type" value="Genomic_DNA"/>
</dbReference>
<feature type="compositionally biased region" description="Low complexity" evidence="1">
    <location>
        <begin position="56"/>
        <end position="69"/>
    </location>
</feature>
<proteinExistence type="predicted"/>
<feature type="region of interest" description="Disordered" evidence="1">
    <location>
        <begin position="1"/>
        <end position="69"/>
    </location>
</feature>
<keyword evidence="3" id="KW-1185">Reference proteome</keyword>
<evidence type="ECO:0000256" key="1">
    <source>
        <dbReference type="SAM" id="MobiDB-lite"/>
    </source>
</evidence>
<protein>
    <submittedName>
        <fullName evidence="2">Uncharacterized protein</fullName>
    </submittedName>
</protein>
<evidence type="ECO:0000313" key="2">
    <source>
        <dbReference type="EMBL" id="KAF0923037.1"/>
    </source>
</evidence>
<sequence length="125" mass="13278">MPSDVAADATLCALPERPKPRRTNSKSANRRRRALPPTTLPPDCHAAAQGTRPSDVAASSPATSKSTAPVARRALVSLRPCLQTAAQAFGRPPTTARRLAADRLLVTREMLPTCLVPTAVYLLAE</sequence>
<evidence type="ECO:0000313" key="3">
    <source>
        <dbReference type="Proteomes" id="UP000479710"/>
    </source>
</evidence>
<feature type="compositionally biased region" description="Basic residues" evidence="1">
    <location>
        <begin position="19"/>
        <end position="34"/>
    </location>
</feature>
<dbReference type="AlphaFoldDB" id="A0A6G1EE54"/>
<accession>A0A6G1EE54</accession>
<name>A0A6G1EE54_9ORYZ</name>
<organism evidence="2 3">
    <name type="scientific">Oryza meyeriana var. granulata</name>
    <dbReference type="NCBI Taxonomy" id="110450"/>
    <lineage>
        <taxon>Eukaryota</taxon>
        <taxon>Viridiplantae</taxon>
        <taxon>Streptophyta</taxon>
        <taxon>Embryophyta</taxon>
        <taxon>Tracheophyta</taxon>
        <taxon>Spermatophyta</taxon>
        <taxon>Magnoliopsida</taxon>
        <taxon>Liliopsida</taxon>
        <taxon>Poales</taxon>
        <taxon>Poaceae</taxon>
        <taxon>BOP clade</taxon>
        <taxon>Oryzoideae</taxon>
        <taxon>Oryzeae</taxon>
        <taxon>Oryzinae</taxon>
        <taxon>Oryza</taxon>
        <taxon>Oryza meyeriana</taxon>
    </lineage>
</organism>
<gene>
    <name evidence="2" type="ORF">E2562_003274</name>
</gene>